<dbReference type="CDD" id="cd06222">
    <property type="entry name" value="RNase_H_like"/>
    <property type="match status" value="1"/>
</dbReference>
<dbReference type="InterPro" id="IPR036691">
    <property type="entry name" value="Endo/exonu/phosph_ase_sf"/>
</dbReference>
<feature type="region of interest" description="Disordered" evidence="1">
    <location>
        <begin position="103"/>
        <end position="137"/>
    </location>
</feature>
<feature type="domain" description="Reverse transcriptase zinc-binding" evidence="5">
    <location>
        <begin position="1284"/>
        <end position="1367"/>
    </location>
</feature>
<comment type="caution">
    <text evidence="6">The sequence shown here is derived from an EMBL/GenBank/DDBJ whole genome shotgun (WGS) entry which is preliminary data.</text>
</comment>
<evidence type="ECO:0000313" key="6">
    <source>
        <dbReference type="EMBL" id="KAL0906850.1"/>
    </source>
</evidence>
<dbReference type="Gene3D" id="3.30.420.10">
    <property type="entry name" value="Ribonuclease H-like superfamily/Ribonuclease H"/>
    <property type="match status" value="1"/>
</dbReference>
<evidence type="ECO:0000259" key="5">
    <source>
        <dbReference type="Pfam" id="PF13966"/>
    </source>
</evidence>
<dbReference type="PANTHER" id="PTHR33710">
    <property type="entry name" value="BNAC02G09200D PROTEIN"/>
    <property type="match status" value="1"/>
</dbReference>
<evidence type="ECO:0000256" key="1">
    <source>
        <dbReference type="SAM" id="MobiDB-lite"/>
    </source>
</evidence>
<evidence type="ECO:0008006" key="8">
    <source>
        <dbReference type="Google" id="ProtNLM"/>
    </source>
</evidence>
<accession>A0ABD0U469</accession>
<name>A0ABD0U469_DENTH</name>
<dbReference type="InterPro" id="IPR012337">
    <property type="entry name" value="RNaseH-like_sf"/>
</dbReference>
<dbReference type="Proteomes" id="UP001552299">
    <property type="component" value="Unassembled WGS sequence"/>
</dbReference>
<dbReference type="Pfam" id="PF13456">
    <property type="entry name" value="RVT_3"/>
    <property type="match status" value="1"/>
</dbReference>
<keyword evidence="2" id="KW-0472">Membrane</keyword>
<dbReference type="InterPro" id="IPR005135">
    <property type="entry name" value="Endo/exonuclease/phosphatase"/>
</dbReference>
<dbReference type="SUPFAM" id="SSF53098">
    <property type="entry name" value="Ribonuclease H-like"/>
    <property type="match status" value="1"/>
</dbReference>
<dbReference type="InterPro" id="IPR002156">
    <property type="entry name" value="RNaseH_domain"/>
</dbReference>
<evidence type="ECO:0000259" key="3">
    <source>
        <dbReference type="Pfam" id="PF03372"/>
    </source>
</evidence>
<dbReference type="PANTHER" id="PTHR33710:SF71">
    <property type="entry name" value="ENDONUCLEASE_EXONUCLEASE_PHOSPHATASE DOMAIN-CONTAINING PROTEIN"/>
    <property type="match status" value="1"/>
</dbReference>
<dbReference type="SUPFAM" id="SSF56219">
    <property type="entry name" value="DNase I-like"/>
    <property type="match status" value="2"/>
</dbReference>
<evidence type="ECO:0000256" key="2">
    <source>
        <dbReference type="SAM" id="Phobius"/>
    </source>
</evidence>
<keyword evidence="7" id="KW-1185">Reference proteome</keyword>
<dbReference type="Pfam" id="PF03372">
    <property type="entry name" value="Exo_endo_phos"/>
    <property type="match status" value="1"/>
</dbReference>
<dbReference type="InterPro" id="IPR026960">
    <property type="entry name" value="RVT-Znf"/>
</dbReference>
<keyword evidence="2" id="KW-1133">Transmembrane helix</keyword>
<feature type="compositionally biased region" description="Polar residues" evidence="1">
    <location>
        <begin position="127"/>
        <end position="137"/>
    </location>
</feature>
<organism evidence="6 7">
    <name type="scientific">Dendrobium thyrsiflorum</name>
    <name type="common">Pinecone-like raceme dendrobium</name>
    <name type="synonym">Orchid</name>
    <dbReference type="NCBI Taxonomy" id="117978"/>
    <lineage>
        <taxon>Eukaryota</taxon>
        <taxon>Viridiplantae</taxon>
        <taxon>Streptophyta</taxon>
        <taxon>Embryophyta</taxon>
        <taxon>Tracheophyta</taxon>
        <taxon>Spermatophyta</taxon>
        <taxon>Magnoliopsida</taxon>
        <taxon>Liliopsida</taxon>
        <taxon>Asparagales</taxon>
        <taxon>Orchidaceae</taxon>
        <taxon>Epidendroideae</taxon>
        <taxon>Malaxideae</taxon>
        <taxon>Dendrobiinae</taxon>
        <taxon>Dendrobium</taxon>
    </lineage>
</organism>
<evidence type="ECO:0000313" key="7">
    <source>
        <dbReference type="Proteomes" id="UP001552299"/>
    </source>
</evidence>
<dbReference type="EMBL" id="JANQDX010000018">
    <property type="protein sequence ID" value="KAL0906850.1"/>
    <property type="molecule type" value="Genomic_DNA"/>
</dbReference>
<reference evidence="6 7" key="1">
    <citation type="journal article" date="2024" name="Plant Biotechnol. J.">
        <title>Dendrobium thyrsiflorum genome and its molecular insights into genes involved in important horticultural traits.</title>
        <authorList>
            <person name="Chen B."/>
            <person name="Wang J.Y."/>
            <person name="Zheng P.J."/>
            <person name="Li K.L."/>
            <person name="Liang Y.M."/>
            <person name="Chen X.F."/>
            <person name="Zhang C."/>
            <person name="Zhao X."/>
            <person name="He X."/>
            <person name="Zhang G.Q."/>
            <person name="Liu Z.J."/>
            <person name="Xu Q."/>
        </authorList>
    </citation>
    <scope>NUCLEOTIDE SEQUENCE [LARGE SCALE GENOMIC DNA]</scope>
    <source>
        <strain evidence="6">GZMU011</strain>
    </source>
</reference>
<sequence>MNSKALLIGHTIIIANFKTIKGGNVISTLISEDKINRYGLVLNSMAISRRWNLRMSLSFVIIVNVMAMEHPNKDITSEPRNNKQANELSIPEVSDQVLECDVEPNRSDKGNKSIQGSDSEFNDHSTKQPGHNEVSNPQMVVIQDPSPAMLQKSTIAENLEDNVDEQIVSISHDFNVLSKSHAMHNALTKNISDFDSRLLERNNVQNNDQVNHVEETMEEGEIFSDDLHGLVQGIDIPFNSLDSFDTDGTNIKGGKGSVIRYMQDFTLVQGIGCSDSRLRVKNLCHTHNVLLLVFLEPLISVTKINNTARYLGFKHSLSNVFWHDLVIIDMMEDFHHCKLADIGFFGNPFTWNRDNLWQRLDQILFSDHWINSGYITRVDHLSKTLSDHSPLLIGMKARQDGNFNSFRFQNMWLLDEYFINMNIFSNILIAEEKVNDLEIIVQSIPYDDNNKHSLTSIMQKVEFEKVPDFCSNCKVHGHHLSECFNLNPSLRQKTFSTNINENPVLCDQLPLVNDGPPKNDIEPSNNMGNEGVASEPILINEGADSIEKLPNVVDNMQDLGGNIECLSSNPQLFISVDDMLKEPLNHITSHPTETLTKDMSGENTENGETHNLEIEEGEFVAKSNLERNERTQNDTTHMEALLWNVRGIGGRDSKIRVKNLCRIHNIHLLIIIEPLISSNKLDSTAFSLGFPMRFTNCTNKIWIFWRNSVNVSIISDQPQVVHTQINMFNFNCFASFVYAACDKNSRVPLWEDLINFAIPLTSPWCVGGDFNIISNATERVGGNPPNQSAIDDFNNTILQCQLQDIGFSDSAFTWSRANLWQRLDRFLFNTYWIDNFDLTHVEHLSRTFSDHAPLLLNISNHGNIVNASFRFQNMWLLDNSFMDLIASNWNAPTFPNNNIKGMNRLWSKLSRLKQKLRWWNKHVFKNIFSNILEVEKEVMDLENIYQINSSINNLERLNTAKTNLFKLQDMEEAFWKQKAASKLTLEGDRNTKFFHSLFLSTFENYSGLSISKDKSGFFVGKSVSHVRISRIQNKSGFKQISLPMMYLGTPLYKGKHKNLLFNDIFTNIQKKLFHWSSNLLSYGGRLVLIKSVLNSIPIFICHTIFPTKSVCTRMDRLINKFFWGSKLNSATIHWSAWNKICGPFEEGGLGCKSLTDMSKAFMHAKYCKKWHPLTCSYNTNDSIVWKRLCCIKWEAEQFIQWGLGKGDVYFWQDNWLGTGSIDKLLNTYTLDNIKVMNFFKDGNWWIEKLLEVVPPSLVDSIIGIPLNLQVNDSILYSESPSGDFSLNLAWNSFRSIHDISPIFSGLWHNKIPLSYSILAWRCLRGFISVDDRLKGKGFQGPSKCQCCADIESINHVFINGFIAKKVWAYFYDLTDKVYVNCIDNMVNLFKAWFTPSAGHFFNILPIIIVWFLWKARNEAKHIGKKMEAASIIIKVKDKILELFAANLLNDGTFKNCKFIAQRLGWNNPVSFILKRNIIVNWCKPIAPFYKLNSDGSVKNNRAGGGGIIRTYDGSVLAAFATPIQTNCVLTAELSALLAGINLCVSHGILNVWIEVDAMNVISMLNSDHVNPKNFYLIRNIKNILSQLNFRISHIFREANGAADFLANMGCQIENDMVFSGVNLPHRLKGIVRMDKIGLPYLRTGSGGLS</sequence>
<dbReference type="Pfam" id="PF13966">
    <property type="entry name" value="zf-RVT"/>
    <property type="match status" value="1"/>
</dbReference>
<feature type="domain" description="RNase H type-1" evidence="4">
    <location>
        <begin position="1492"/>
        <end position="1608"/>
    </location>
</feature>
<gene>
    <name evidence="6" type="ORF">M5K25_025378</name>
</gene>
<feature type="domain" description="Endonuclease/exonuclease/phosphatase" evidence="3">
    <location>
        <begin position="642"/>
        <end position="851"/>
    </location>
</feature>
<dbReference type="InterPro" id="IPR044730">
    <property type="entry name" value="RNase_H-like_dom_plant"/>
</dbReference>
<proteinExistence type="predicted"/>
<dbReference type="Gene3D" id="3.60.10.10">
    <property type="entry name" value="Endonuclease/exonuclease/phosphatase"/>
    <property type="match status" value="1"/>
</dbReference>
<protein>
    <recommendedName>
        <fullName evidence="8">RNase H type-1 domain-containing protein</fullName>
    </recommendedName>
</protein>
<keyword evidence="2" id="KW-0812">Transmembrane</keyword>
<evidence type="ECO:0000259" key="4">
    <source>
        <dbReference type="Pfam" id="PF13456"/>
    </source>
</evidence>
<dbReference type="InterPro" id="IPR036397">
    <property type="entry name" value="RNaseH_sf"/>
</dbReference>
<feature type="transmembrane region" description="Helical" evidence="2">
    <location>
        <begin position="1392"/>
        <end position="1413"/>
    </location>
</feature>